<protein>
    <recommendedName>
        <fullName evidence="6">Enhancer of polycomb-like protein</fullName>
    </recommendedName>
</protein>
<dbReference type="PANTHER" id="PTHR14898">
    <property type="entry name" value="ENHANCER OF POLYCOMB"/>
    <property type="match status" value="1"/>
</dbReference>
<evidence type="ECO:0000313" key="10">
    <source>
        <dbReference type="WBParaSite" id="HCON_00068560-00003"/>
    </source>
</evidence>
<dbReference type="GO" id="GO:0005634">
    <property type="term" value="C:nucleus"/>
    <property type="evidence" value="ECO:0007669"/>
    <property type="project" value="UniProtKB-SubCell"/>
</dbReference>
<evidence type="ECO:0000256" key="6">
    <source>
        <dbReference type="RuleBase" id="RU361124"/>
    </source>
</evidence>
<evidence type="ECO:0000256" key="2">
    <source>
        <dbReference type="ARBA" id="ARBA00008035"/>
    </source>
</evidence>
<feature type="compositionally biased region" description="Low complexity" evidence="7">
    <location>
        <begin position="596"/>
        <end position="605"/>
    </location>
</feature>
<evidence type="ECO:0000256" key="3">
    <source>
        <dbReference type="ARBA" id="ARBA00023015"/>
    </source>
</evidence>
<keyword evidence="3 6" id="KW-0805">Transcription regulation</keyword>
<dbReference type="GO" id="GO:0006357">
    <property type="term" value="P:regulation of transcription by RNA polymerase II"/>
    <property type="evidence" value="ECO:0007669"/>
    <property type="project" value="InterPro"/>
</dbReference>
<dbReference type="GO" id="GO:0035267">
    <property type="term" value="C:NuA4 histone acetyltransferase complex"/>
    <property type="evidence" value="ECO:0007669"/>
    <property type="project" value="InterPro"/>
</dbReference>
<dbReference type="WBParaSite" id="HCON_00068560-00003">
    <property type="protein sequence ID" value="HCON_00068560-00003"/>
    <property type="gene ID" value="HCON_00068560"/>
</dbReference>
<comment type="similarity">
    <text evidence="2 6">Belongs to the enhancer of polycomb family.</text>
</comment>
<evidence type="ECO:0000313" key="9">
    <source>
        <dbReference type="Proteomes" id="UP000025227"/>
    </source>
</evidence>
<evidence type="ECO:0000256" key="1">
    <source>
        <dbReference type="ARBA" id="ARBA00004123"/>
    </source>
</evidence>
<dbReference type="Proteomes" id="UP000025227">
    <property type="component" value="Unplaced"/>
</dbReference>
<dbReference type="OrthoDB" id="435275at2759"/>
<comment type="subcellular location">
    <subcellularLocation>
        <location evidence="1 6">Nucleus</location>
    </subcellularLocation>
</comment>
<evidence type="ECO:0000259" key="8">
    <source>
        <dbReference type="Pfam" id="PF10513"/>
    </source>
</evidence>
<dbReference type="InterPro" id="IPR024943">
    <property type="entry name" value="Enhancer_polycomb"/>
</dbReference>
<keyword evidence="9" id="KW-1185">Reference proteome</keyword>
<evidence type="ECO:0000256" key="5">
    <source>
        <dbReference type="ARBA" id="ARBA00023242"/>
    </source>
</evidence>
<dbReference type="InterPro" id="IPR019542">
    <property type="entry name" value="Enhancer_polycomb-like_N"/>
</dbReference>
<keyword evidence="5 6" id="KW-0539">Nucleus</keyword>
<dbReference type="Pfam" id="PF10513">
    <property type="entry name" value="EPL1"/>
    <property type="match status" value="1"/>
</dbReference>
<accession>A0A7I4YBC1</accession>
<dbReference type="OMA" id="CAQNFAS"/>
<evidence type="ECO:0000256" key="4">
    <source>
        <dbReference type="ARBA" id="ARBA00023163"/>
    </source>
</evidence>
<proteinExistence type="inferred from homology"/>
<evidence type="ECO:0000256" key="7">
    <source>
        <dbReference type="SAM" id="MobiDB-lite"/>
    </source>
</evidence>
<feature type="domain" description="Enhancer of polycomb-like N-terminal" evidence="8">
    <location>
        <begin position="11"/>
        <end position="135"/>
    </location>
</feature>
<keyword evidence="4 6" id="KW-0804">Transcription</keyword>
<feature type="region of interest" description="Disordered" evidence="7">
    <location>
        <begin position="526"/>
        <end position="545"/>
    </location>
</feature>
<name>A0A7I4YBC1_HAECO</name>
<sequence length="730" mass="82552">MATTSKLSFRARNLDANKGMCVYFAAELPDLSECAPIARAVAQMPTGMEKEEEMESHLQDAILAQQASTSGVRVDNHVIPTPKVFPVDPKRYDEVYPVQPPPPKNSLIKVQAWLALDKEEAEYDVDSEDERWLAERPHIDPRALERIFDTLETKSSDNNICLPDTARSALLAFDGAIVDDVYDYWLSKRGQSSAVRSLQLGVGGLIPRVRTECRKDQQGGVNPYVAFRRRAEKMQTRKNRKNDEDSYEKVLKLGHDLRKTVTLFDMVKRREKTKIALIDLDSEILAHRMGLLDFGSNIYNQFIAKIRESTKLSTSGVANGVAKSEEDVLLKKKAKRRKIRTVAASVDREVPSKAWLKKNAEVWNRPPSVFAPTGVSPVAEVDLSAASEEDRDGPFVFKRRRGCLYRSPLLTGNNNAPADDLPSKIPKSRHLYETYLPSCDGVIRRIGLTRRRLGRGGRVLFDRFQCWDTPRVPNPYDPFSDDFLRDGSVSFRTRLRPRHDQSDVCPKRYHHPWSRSAEEDYERRWLSSGCNPPTAKSPAEDVGSDSNHVHIASISSEPPVITQSGNGLAGRVDPSTLISAKEYGAVPASDEWREASGSPSESNSSTDWVTPPTATQIYPALSSLWWARPRSNTVVHSYWRLLRLAARSLLCPSFMYSYFLSLVNDLRFPSFSVLRGLCCFRYMIIFNFFSIRDAVLMFYIVPFLPLYVDWYPKIVLLDLEIVLSTSSTCL</sequence>
<dbReference type="AlphaFoldDB" id="A0A7I4YBC1"/>
<organism evidence="9 10">
    <name type="scientific">Haemonchus contortus</name>
    <name type="common">Barber pole worm</name>
    <dbReference type="NCBI Taxonomy" id="6289"/>
    <lineage>
        <taxon>Eukaryota</taxon>
        <taxon>Metazoa</taxon>
        <taxon>Ecdysozoa</taxon>
        <taxon>Nematoda</taxon>
        <taxon>Chromadorea</taxon>
        <taxon>Rhabditida</taxon>
        <taxon>Rhabditina</taxon>
        <taxon>Rhabditomorpha</taxon>
        <taxon>Strongyloidea</taxon>
        <taxon>Trichostrongylidae</taxon>
        <taxon>Haemonchus</taxon>
    </lineage>
</organism>
<reference evidence="10" key="1">
    <citation type="submission" date="2020-12" db="UniProtKB">
        <authorList>
            <consortium name="WormBaseParasite"/>
        </authorList>
    </citation>
    <scope>IDENTIFICATION</scope>
    <source>
        <strain evidence="10">MHco3</strain>
    </source>
</reference>
<feature type="region of interest" description="Disordered" evidence="7">
    <location>
        <begin position="588"/>
        <end position="611"/>
    </location>
</feature>